<gene>
    <name evidence="12" type="ORF">OB2597_07660</name>
</gene>
<proteinExistence type="predicted"/>
<dbReference type="EMBL" id="AAMO01000001">
    <property type="protein sequence ID" value="EAQ05144.1"/>
    <property type="molecule type" value="Genomic_DNA"/>
</dbReference>
<dbReference type="InterPro" id="IPR004358">
    <property type="entry name" value="Sig_transdc_His_kin-like_C"/>
</dbReference>
<dbReference type="Gene3D" id="1.10.287.130">
    <property type="match status" value="1"/>
</dbReference>
<dbReference type="PANTHER" id="PTHR43065:SF10">
    <property type="entry name" value="PEROXIDE STRESS-ACTIVATED HISTIDINE KINASE MAK3"/>
    <property type="match status" value="1"/>
</dbReference>
<comment type="catalytic activity">
    <reaction evidence="1">
        <text>ATP + protein L-histidine = ADP + protein N-phospho-L-histidine.</text>
        <dbReference type="EC" id="2.7.13.3"/>
    </reaction>
</comment>
<keyword evidence="6 12" id="KW-0418">Kinase</keyword>
<feature type="transmembrane region" description="Helical" evidence="10">
    <location>
        <begin position="154"/>
        <end position="177"/>
    </location>
</feature>
<evidence type="ECO:0000256" key="2">
    <source>
        <dbReference type="ARBA" id="ARBA00012438"/>
    </source>
</evidence>
<dbReference type="OrthoDB" id="9784218at2"/>
<dbReference type="InterPro" id="IPR005467">
    <property type="entry name" value="His_kinase_dom"/>
</dbReference>
<keyword evidence="5" id="KW-0547">Nucleotide-binding</keyword>
<dbReference type="SUPFAM" id="SSF55874">
    <property type="entry name" value="ATPase domain of HSP90 chaperone/DNA topoisomerase II/histidine kinase"/>
    <property type="match status" value="1"/>
</dbReference>
<dbReference type="GO" id="GO:0000155">
    <property type="term" value="F:phosphorelay sensor kinase activity"/>
    <property type="evidence" value="ECO:0007669"/>
    <property type="project" value="InterPro"/>
</dbReference>
<dbReference type="HOGENOM" id="CLU_040271_0_0_5"/>
<evidence type="ECO:0000313" key="13">
    <source>
        <dbReference type="Proteomes" id="UP000004318"/>
    </source>
</evidence>
<dbReference type="eggNOG" id="COG4191">
    <property type="taxonomic scope" value="Bacteria"/>
</dbReference>
<feature type="coiled-coil region" evidence="9">
    <location>
        <begin position="215"/>
        <end position="242"/>
    </location>
</feature>
<feature type="domain" description="Histidine kinase" evidence="11">
    <location>
        <begin position="248"/>
        <end position="458"/>
    </location>
</feature>
<dbReference type="AlphaFoldDB" id="A3TU17"/>
<keyword evidence="9" id="KW-0175">Coiled coil</keyword>
<dbReference type="STRING" id="252305.OB2597_07660"/>
<evidence type="ECO:0000256" key="3">
    <source>
        <dbReference type="ARBA" id="ARBA00022553"/>
    </source>
</evidence>
<evidence type="ECO:0000313" key="12">
    <source>
        <dbReference type="EMBL" id="EAQ05144.1"/>
    </source>
</evidence>
<dbReference type="SMART" id="SM00388">
    <property type="entry name" value="HisKA"/>
    <property type="match status" value="1"/>
</dbReference>
<evidence type="ECO:0000256" key="4">
    <source>
        <dbReference type="ARBA" id="ARBA00022679"/>
    </source>
</evidence>
<dbReference type="PRINTS" id="PR00344">
    <property type="entry name" value="BCTRLSENSOR"/>
</dbReference>
<keyword evidence="8" id="KW-0902">Two-component regulatory system</keyword>
<dbReference type="InterPro" id="IPR036097">
    <property type="entry name" value="HisK_dim/P_sf"/>
</dbReference>
<dbReference type="RefSeq" id="WP_009805761.1">
    <property type="nucleotide sequence ID" value="NZ_CH724131.1"/>
</dbReference>
<dbReference type="EC" id="2.7.13.3" evidence="2"/>
<organism evidence="12 13">
    <name type="scientific">Pseudooceanicola batsensis (strain ATCC BAA-863 / DSM 15984 / KCTC 12145 / HTCC2597)</name>
    <name type="common">Oceanicola batsensis</name>
    <dbReference type="NCBI Taxonomy" id="252305"/>
    <lineage>
        <taxon>Bacteria</taxon>
        <taxon>Pseudomonadati</taxon>
        <taxon>Pseudomonadota</taxon>
        <taxon>Alphaproteobacteria</taxon>
        <taxon>Rhodobacterales</taxon>
        <taxon>Paracoccaceae</taxon>
        <taxon>Pseudooceanicola</taxon>
    </lineage>
</organism>
<dbReference type="CDD" id="cd00075">
    <property type="entry name" value="HATPase"/>
    <property type="match status" value="1"/>
</dbReference>
<dbReference type="PROSITE" id="PS50109">
    <property type="entry name" value="HIS_KIN"/>
    <property type="match status" value="1"/>
</dbReference>
<dbReference type="Pfam" id="PF02518">
    <property type="entry name" value="HATPase_c"/>
    <property type="match status" value="1"/>
</dbReference>
<dbReference type="SMART" id="SM00387">
    <property type="entry name" value="HATPase_c"/>
    <property type="match status" value="1"/>
</dbReference>
<accession>A3TU17</accession>
<dbReference type="InterPro" id="IPR003594">
    <property type="entry name" value="HATPase_dom"/>
</dbReference>
<feature type="transmembrane region" description="Helical" evidence="10">
    <location>
        <begin position="9"/>
        <end position="30"/>
    </location>
</feature>
<dbReference type="InterPro" id="IPR003661">
    <property type="entry name" value="HisK_dim/P_dom"/>
</dbReference>
<evidence type="ECO:0000256" key="6">
    <source>
        <dbReference type="ARBA" id="ARBA00022777"/>
    </source>
</evidence>
<keyword evidence="7" id="KW-0067">ATP-binding</keyword>
<dbReference type="InterPro" id="IPR036890">
    <property type="entry name" value="HATPase_C_sf"/>
</dbReference>
<evidence type="ECO:0000256" key="1">
    <source>
        <dbReference type="ARBA" id="ARBA00000085"/>
    </source>
</evidence>
<evidence type="ECO:0000256" key="8">
    <source>
        <dbReference type="ARBA" id="ARBA00023012"/>
    </source>
</evidence>
<name>A3TU17_PSEBH</name>
<evidence type="ECO:0000259" key="11">
    <source>
        <dbReference type="PROSITE" id="PS50109"/>
    </source>
</evidence>
<sequence length="466" mass="51238">MLRSLSGRFLILTILFVMLAEIMILVPSVARFRQDYLLSRLERAQIASLALLANDMIDADVEEELLRNAEVFNVVLRRDEARQLMLASPVPGPVARTFDLRDAGPWVLMRDAILRLADPEPRVIRVFGNPVREAGLLIEITMGTSALRTAMIDYGWRILGLSFVISAITSVFLFLAVRALLVRPIKRVIEQMQSYAAMPEDARRIIEPTAGITELREAEQALKSLETELTGALRQKDRLAQLGGAVAKISHDLRNILTSAQLFVDRIEKSEDPTVRRLAPKLVNSITRAVNLCESTLAFGRAEEPAPRLTIVHLAELAGDVIDGERLAVGDADVSFSEDIPATLTVRADAEQLHRVLLNLVRNARQAVVATGRPGEISVAADEDEKAWRIWVTDTGPGLPPKARENLFTPFHGGTRRGGAGLGLAISAELIRGHGGQLLLERTGDEGTRFRIELPKTVVAMDEAAE</sequence>
<keyword evidence="10" id="KW-0812">Transmembrane</keyword>
<keyword evidence="13" id="KW-1185">Reference proteome</keyword>
<protein>
    <recommendedName>
        <fullName evidence="2">histidine kinase</fullName>
        <ecNumber evidence="2">2.7.13.3</ecNumber>
    </recommendedName>
</protein>
<comment type="caution">
    <text evidence="12">The sequence shown here is derived from an EMBL/GenBank/DDBJ whole genome shotgun (WGS) entry which is preliminary data.</text>
</comment>
<evidence type="ECO:0000256" key="7">
    <source>
        <dbReference type="ARBA" id="ARBA00022840"/>
    </source>
</evidence>
<dbReference type="GO" id="GO:0005524">
    <property type="term" value="F:ATP binding"/>
    <property type="evidence" value="ECO:0007669"/>
    <property type="project" value="UniProtKB-KW"/>
</dbReference>
<dbReference type="Pfam" id="PF00512">
    <property type="entry name" value="HisKA"/>
    <property type="match status" value="1"/>
</dbReference>
<dbReference type="SUPFAM" id="SSF47384">
    <property type="entry name" value="Homodimeric domain of signal transducing histidine kinase"/>
    <property type="match status" value="1"/>
</dbReference>
<evidence type="ECO:0000256" key="9">
    <source>
        <dbReference type="SAM" id="Coils"/>
    </source>
</evidence>
<evidence type="ECO:0000256" key="5">
    <source>
        <dbReference type="ARBA" id="ARBA00022741"/>
    </source>
</evidence>
<evidence type="ECO:0000256" key="10">
    <source>
        <dbReference type="SAM" id="Phobius"/>
    </source>
</evidence>
<dbReference type="Proteomes" id="UP000004318">
    <property type="component" value="Unassembled WGS sequence"/>
</dbReference>
<dbReference type="Gene3D" id="3.30.565.10">
    <property type="entry name" value="Histidine kinase-like ATPase, C-terminal domain"/>
    <property type="match status" value="1"/>
</dbReference>
<keyword evidence="3" id="KW-0597">Phosphoprotein</keyword>
<dbReference type="PANTHER" id="PTHR43065">
    <property type="entry name" value="SENSOR HISTIDINE KINASE"/>
    <property type="match status" value="1"/>
</dbReference>
<keyword evidence="10" id="KW-0472">Membrane</keyword>
<keyword evidence="4" id="KW-0808">Transferase</keyword>
<reference evidence="12 13" key="1">
    <citation type="journal article" date="2010" name="J. Bacteriol.">
        <title>Genome sequences of Oceanicola granulosus HTCC2516(T) and Oceanicola batsensis HTCC2597(TDelta).</title>
        <authorList>
            <person name="Thrash J.C."/>
            <person name="Cho J.C."/>
            <person name="Vergin K.L."/>
            <person name="Giovannoni S.J."/>
        </authorList>
    </citation>
    <scope>NUCLEOTIDE SEQUENCE [LARGE SCALE GENOMIC DNA]</scope>
    <source>
        <strain evidence="13">ATCC BAA-863 / DSM 15984 / KCTC 12145 / HTCC2597</strain>
    </source>
</reference>
<keyword evidence="10" id="KW-1133">Transmembrane helix</keyword>